<evidence type="ECO:0000313" key="3">
    <source>
        <dbReference type="Proteomes" id="UP000324222"/>
    </source>
</evidence>
<protein>
    <submittedName>
        <fullName evidence="2">Uncharacterized protein</fullName>
    </submittedName>
</protein>
<feature type="region of interest" description="Disordered" evidence="1">
    <location>
        <begin position="56"/>
        <end position="91"/>
    </location>
</feature>
<comment type="caution">
    <text evidence="2">The sequence shown here is derived from an EMBL/GenBank/DDBJ whole genome shotgun (WGS) entry which is preliminary data.</text>
</comment>
<dbReference type="EMBL" id="VSRR010001438">
    <property type="protein sequence ID" value="MPC25246.1"/>
    <property type="molecule type" value="Genomic_DNA"/>
</dbReference>
<name>A0A5B7DW79_PORTR</name>
<gene>
    <name evidence="2" type="ORF">E2C01_018351</name>
</gene>
<dbReference type="AlphaFoldDB" id="A0A5B7DW79"/>
<sequence length="91" mass="9616">MTGNRWAGRRWAPRPGPAPSGPACPGTRTDTALNHLKRKKEKNHIWIKTIGDDECPCNGASQAAARPSPRAASGPLQPGPLSGRAGCHKLT</sequence>
<dbReference type="Proteomes" id="UP000324222">
    <property type="component" value="Unassembled WGS sequence"/>
</dbReference>
<reference evidence="2 3" key="1">
    <citation type="submission" date="2019-05" db="EMBL/GenBank/DDBJ databases">
        <title>Another draft genome of Portunus trituberculatus and its Hox gene families provides insights of decapod evolution.</title>
        <authorList>
            <person name="Jeong J.-H."/>
            <person name="Song I."/>
            <person name="Kim S."/>
            <person name="Choi T."/>
            <person name="Kim D."/>
            <person name="Ryu S."/>
            <person name="Kim W."/>
        </authorList>
    </citation>
    <scope>NUCLEOTIDE SEQUENCE [LARGE SCALE GENOMIC DNA]</scope>
    <source>
        <tissue evidence="2">Muscle</tissue>
    </source>
</reference>
<proteinExistence type="predicted"/>
<evidence type="ECO:0000313" key="2">
    <source>
        <dbReference type="EMBL" id="MPC25246.1"/>
    </source>
</evidence>
<evidence type="ECO:0000256" key="1">
    <source>
        <dbReference type="SAM" id="MobiDB-lite"/>
    </source>
</evidence>
<keyword evidence="3" id="KW-1185">Reference proteome</keyword>
<accession>A0A5B7DW79</accession>
<feature type="compositionally biased region" description="Low complexity" evidence="1">
    <location>
        <begin position="59"/>
        <end position="75"/>
    </location>
</feature>
<organism evidence="2 3">
    <name type="scientific">Portunus trituberculatus</name>
    <name type="common">Swimming crab</name>
    <name type="synonym">Neptunus trituberculatus</name>
    <dbReference type="NCBI Taxonomy" id="210409"/>
    <lineage>
        <taxon>Eukaryota</taxon>
        <taxon>Metazoa</taxon>
        <taxon>Ecdysozoa</taxon>
        <taxon>Arthropoda</taxon>
        <taxon>Crustacea</taxon>
        <taxon>Multicrustacea</taxon>
        <taxon>Malacostraca</taxon>
        <taxon>Eumalacostraca</taxon>
        <taxon>Eucarida</taxon>
        <taxon>Decapoda</taxon>
        <taxon>Pleocyemata</taxon>
        <taxon>Brachyura</taxon>
        <taxon>Eubrachyura</taxon>
        <taxon>Portunoidea</taxon>
        <taxon>Portunidae</taxon>
        <taxon>Portuninae</taxon>
        <taxon>Portunus</taxon>
    </lineage>
</organism>
<feature type="region of interest" description="Disordered" evidence="1">
    <location>
        <begin position="1"/>
        <end position="30"/>
    </location>
</feature>